<dbReference type="Proteomes" id="UP001600039">
    <property type="component" value="Unassembled WGS sequence"/>
</dbReference>
<accession>A0ABW6HH82</accession>
<gene>
    <name evidence="2" type="ORF">ACFX5D_00095</name>
</gene>
<dbReference type="RefSeq" id="WP_379856243.1">
    <property type="nucleotide sequence ID" value="NZ_JBHZQA010000001.1"/>
</dbReference>
<dbReference type="CDD" id="cd01741">
    <property type="entry name" value="GATase1_1"/>
    <property type="match status" value="1"/>
</dbReference>
<evidence type="ECO:0000313" key="2">
    <source>
        <dbReference type="EMBL" id="MFE3846369.1"/>
    </source>
</evidence>
<keyword evidence="2" id="KW-0315">Glutamine amidotransferase</keyword>
<dbReference type="Gene3D" id="3.40.50.880">
    <property type="match status" value="1"/>
</dbReference>
<organism evidence="2 3">
    <name type="scientific">Flavobacterium fructosi</name>
    <dbReference type="NCBI Taxonomy" id="3230416"/>
    <lineage>
        <taxon>Bacteria</taxon>
        <taxon>Pseudomonadati</taxon>
        <taxon>Bacteroidota</taxon>
        <taxon>Flavobacteriia</taxon>
        <taxon>Flavobacteriales</taxon>
        <taxon>Flavobacteriaceae</taxon>
        <taxon>Flavobacterium</taxon>
    </lineage>
</organism>
<evidence type="ECO:0000313" key="3">
    <source>
        <dbReference type="Proteomes" id="UP001600039"/>
    </source>
</evidence>
<keyword evidence="3" id="KW-1185">Reference proteome</keyword>
<proteinExistence type="predicted"/>
<comment type="caution">
    <text evidence="2">The sequence shown here is derived from an EMBL/GenBank/DDBJ whole genome shotgun (WGS) entry which is preliminary data.</text>
</comment>
<evidence type="ECO:0000259" key="1">
    <source>
        <dbReference type="Pfam" id="PF00117"/>
    </source>
</evidence>
<dbReference type="SUPFAM" id="SSF52317">
    <property type="entry name" value="Class I glutamine amidotransferase-like"/>
    <property type="match status" value="1"/>
</dbReference>
<dbReference type="InterPro" id="IPR029062">
    <property type="entry name" value="Class_I_gatase-like"/>
</dbReference>
<dbReference type="PANTHER" id="PTHR42695">
    <property type="entry name" value="GLUTAMINE AMIDOTRANSFERASE YLR126C-RELATED"/>
    <property type="match status" value="1"/>
</dbReference>
<dbReference type="InterPro" id="IPR044992">
    <property type="entry name" value="ChyE-like"/>
</dbReference>
<dbReference type="Pfam" id="PF00117">
    <property type="entry name" value="GATase"/>
    <property type="match status" value="1"/>
</dbReference>
<dbReference type="EMBL" id="JBHZQA010000001">
    <property type="protein sequence ID" value="MFE3846369.1"/>
    <property type="molecule type" value="Genomic_DNA"/>
</dbReference>
<dbReference type="InterPro" id="IPR017926">
    <property type="entry name" value="GATASE"/>
</dbReference>
<protein>
    <submittedName>
        <fullName evidence="2">Type 1 glutamine amidotransferase</fullName>
    </submittedName>
</protein>
<sequence>MSKKLNIHCLQHVPFEGLGCIENWIQEHGHSLSYTTLYHNPKFPDLDTIDALIILGGPMSIHDEAKFPWLKDEKVFVKSAIDRRKKIIGICLGAQLISNVLGGKITDNEQKEIGWFPVSILDSNVAILNGYPKSFSVFHWHGETFSIPENAIRLMESEACANQAFLYNDKVLGLQFHLEVTDEAMKQMAFHEQSELVKDTYVQTYDEIVSNTTFIKENNQLMFSLLDNLFK</sequence>
<dbReference type="PROSITE" id="PS51273">
    <property type="entry name" value="GATASE_TYPE_1"/>
    <property type="match status" value="1"/>
</dbReference>
<feature type="domain" description="Glutamine amidotransferase" evidence="1">
    <location>
        <begin position="35"/>
        <end position="187"/>
    </location>
</feature>
<reference evidence="2 3" key="1">
    <citation type="submission" date="2024-06" db="EMBL/GenBank/DDBJ databases">
        <title>Flavobacterium spp. isolated from glacier.</title>
        <authorList>
            <person name="Han D."/>
        </authorList>
    </citation>
    <scope>NUCLEOTIDE SEQUENCE [LARGE SCALE GENOMIC DNA]</scope>
    <source>
        <strain evidence="2 3">LB3P45</strain>
    </source>
</reference>
<dbReference type="PANTHER" id="PTHR42695:SF5">
    <property type="entry name" value="GLUTAMINE AMIDOTRANSFERASE YLR126C-RELATED"/>
    <property type="match status" value="1"/>
</dbReference>
<name>A0ABW6HH82_9FLAO</name>